<keyword evidence="2" id="KW-0143">Chaperone</keyword>
<comment type="similarity">
    <text evidence="3">Belongs to the UreF family.</text>
</comment>
<gene>
    <name evidence="4" type="ORF">GSLYS_00004605001</name>
</gene>
<evidence type="ECO:0000313" key="4">
    <source>
        <dbReference type="EMBL" id="CAL1530480.1"/>
    </source>
</evidence>
<dbReference type="Pfam" id="PF01730">
    <property type="entry name" value="UreF"/>
    <property type="match status" value="1"/>
</dbReference>
<proteinExistence type="inferred from homology"/>
<keyword evidence="1" id="KW-0996">Nickel insertion</keyword>
<protein>
    <submittedName>
        <fullName evidence="4">Uncharacterized protein</fullName>
    </submittedName>
</protein>
<feature type="non-terminal residue" evidence="4">
    <location>
        <position position="1"/>
    </location>
</feature>
<evidence type="ECO:0000256" key="2">
    <source>
        <dbReference type="ARBA" id="ARBA00023186"/>
    </source>
</evidence>
<dbReference type="PANTHER" id="PTHR33620:SF1">
    <property type="entry name" value="UREASE ACCESSORY PROTEIN F"/>
    <property type="match status" value="1"/>
</dbReference>
<name>A0AAV2H9V1_LYMST</name>
<dbReference type="PANTHER" id="PTHR33620">
    <property type="entry name" value="UREASE ACCESSORY PROTEIN F"/>
    <property type="match status" value="1"/>
</dbReference>
<comment type="caution">
    <text evidence="4">The sequence shown here is derived from an EMBL/GenBank/DDBJ whole genome shotgun (WGS) entry which is preliminary data.</text>
</comment>
<evidence type="ECO:0000256" key="1">
    <source>
        <dbReference type="ARBA" id="ARBA00022988"/>
    </source>
</evidence>
<evidence type="ECO:0000313" key="5">
    <source>
        <dbReference type="Proteomes" id="UP001497497"/>
    </source>
</evidence>
<accession>A0AAV2H9V1</accession>
<dbReference type="AlphaFoldDB" id="A0AAV2H9V1"/>
<evidence type="ECO:0000256" key="3">
    <source>
        <dbReference type="ARBA" id="ARBA00046339"/>
    </source>
</evidence>
<dbReference type="GO" id="GO:0016151">
    <property type="term" value="F:nickel cation binding"/>
    <property type="evidence" value="ECO:0007669"/>
    <property type="project" value="InterPro"/>
</dbReference>
<dbReference type="Gene3D" id="1.10.4190.10">
    <property type="entry name" value="Urease accessory protein UreF"/>
    <property type="match status" value="1"/>
</dbReference>
<reference evidence="4 5" key="1">
    <citation type="submission" date="2024-04" db="EMBL/GenBank/DDBJ databases">
        <authorList>
            <consortium name="Genoscope - CEA"/>
            <person name="William W."/>
        </authorList>
    </citation>
    <scope>NUCLEOTIDE SEQUENCE [LARGE SCALE GENOMIC DNA]</scope>
</reference>
<dbReference type="InterPro" id="IPR002639">
    <property type="entry name" value="UreF"/>
</dbReference>
<keyword evidence="5" id="KW-1185">Reference proteome</keyword>
<organism evidence="4 5">
    <name type="scientific">Lymnaea stagnalis</name>
    <name type="common">Great pond snail</name>
    <name type="synonym">Helix stagnalis</name>
    <dbReference type="NCBI Taxonomy" id="6523"/>
    <lineage>
        <taxon>Eukaryota</taxon>
        <taxon>Metazoa</taxon>
        <taxon>Spiralia</taxon>
        <taxon>Lophotrochozoa</taxon>
        <taxon>Mollusca</taxon>
        <taxon>Gastropoda</taxon>
        <taxon>Heterobranchia</taxon>
        <taxon>Euthyneura</taxon>
        <taxon>Panpulmonata</taxon>
        <taxon>Hygrophila</taxon>
        <taxon>Lymnaeoidea</taxon>
        <taxon>Lymnaeidae</taxon>
        <taxon>Lymnaea</taxon>
    </lineage>
</organism>
<dbReference type="InterPro" id="IPR038277">
    <property type="entry name" value="UreF_sf"/>
</dbReference>
<dbReference type="EMBL" id="CAXITT010000070">
    <property type="protein sequence ID" value="CAL1530480.1"/>
    <property type="molecule type" value="Genomic_DNA"/>
</dbReference>
<sequence>EGITFRVQERKNYGDLPFYRTNNNSWFLVAFPSKQTIMEFSQLFPLLQFTDSAFPTGGFSHSQGIEAFIQHYHHVGMRKDHKKLFNAFICILENSGSLHLPFVSAAHAIFQDLTTQAAEAGEPPATCSVQSKNGEIHSPANELNQLSGNGCSELAANKCTELTNDQCSTDRLQSSLRQLVDLDKTFEACSTNHISRRASARQGKSFIEVLKLIYKDLYFDLMSALSELPHGHYPVVYGAVMSAIGVDSDAAIGSFMFCVVRGLITSAVRLDVLGAMEGQKLQCSLQQTIADIVAR</sequence>
<dbReference type="Proteomes" id="UP001497497">
    <property type="component" value="Unassembled WGS sequence"/>
</dbReference>